<dbReference type="InParanoid" id="A0A067NXR7"/>
<dbReference type="STRING" id="1137138.A0A067NXR7"/>
<dbReference type="HOGENOM" id="CLU_023943_0_0_1"/>
<accession>A0A067NXR7</accession>
<proteinExistence type="predicted"/>
<dbReference type="GO" id="GO:0003729">
    <property type="term" value="F:mRNA binding"/>
    <property type="evidence" value="ECO:0007669"/>
    <property type="project" value="TreeGrafter"/>
</dbReference>
<dbReference type="OrthoDB" id="2195113at2759"/>
<dbReference type="AlphaFoldDB" id="A0A067NXR7"/>
<evidence type="ECO:0008006" key="5">
    <source>
        <dbReference type="Google" id="ProtNLM"/>
    </source>
</evidence>
<feature type="region of interest" description="Disordered" evidence="2">
    <location>
        <begin position="478"/>
        <end position="533"/>
    </location>
</feature>
<evidence type="ECO:0000256" key="2">
    <source>
        <dbReference type="SAM" id="MobiDB-lite"/>
    </source>
</evidence>
<organism evidence="3 4">
    <name type="scientific">Pleurotus ostreatus (strain PC15)</name>
    <name type="common">Oyster mushroom</name>
    <dbReference type="NCBI Taxonomy" id="1137138"/>
    <lineage>
        <taxon>Eukaryota</taxon>
        <taxon>Fungi</taxon>
        <taxon>Dikarya</taxon>
        <taxon>Basidiomycota</taxon>
        <taxon>Agaricomycotina</taxon>
        <taxon>Agaricomycetes</taxon>
        <taxon>Agaricomycetidae</taxon>
        <taxon>Agaricales</taxon>
        <taxon>Pleurotineae</taxon>
        <taxon>Pleurotaceae</taxon>
        <taxon>Pleurotus</taxon>
    </lineage>
</organism>
<dbReference type="SMR" id="A0A067NXR7"/>
<dbReference type="VEuPathDB" id="FungiDB:PLEOSDRAFT_1063672"/>
<dbReference type="EMBL" id="KL198007">
    <property type="protein sequence ID" value="KDQ28947.1"/>
    <property type="molecule type" value="Genomic_DNA"/>
</dbReference>
<dbReference type="GO" id="GO:0005783">
    <property type="term" value="C:endoplasmic reticulum"/>
    <property type="evidence" value="ECO:0007669"/>
    <property type="project" value="TreeGrafter"/>
</dbReference>
<protein>
    <recommendedName>
        <fullName evidence="5">Nuclear segregation protein Bfr1</fullName>
    </recommendedName>
</protein>
<dbReference type="PANTHER" id="PTHR31027">
    <property type="entry name" value="NUCLEAR SEGREGATION PROTEIN BFR1"/>
    <property type="match status" value="1"/>
</dbReference>
<dbReference type="GO" id="GO:0042175">
    <property type="term" value="C:nuclear outer membrane-endoplasmic reticulum membrane network"/>
    <property type="evidence" value="ECO:0007669"/>
    <property type="project" value="TreeGrafter"/>
</dbReference>
<feature type="region of interest" description="Disordered" evidence="2">
    <location>
        <begin position="1"/>
        <end position="41"/>
    </location>
</feature>
<feature type="compositionally biased region" description="Basic residues" evidence="2">
    <location>
        <begin position="396"/>
        <end position="405"/>
    </location>
</feature>
<feature type="compositionally biased region" description="Polar residues" evidence="2">
    <location>
        <begin position="20"/>
        <end position="34"/>
    </location>
</feature>
<dbReference type="GO" id="GO:1990904">
    <property type="term" value="C:ribonucleoprotein complex"/>
    <property type="evidence" value="ECO:0007669"/>
    <property type="project" value="TreeGrafter"/>
</dbReference>
<feature type="coiled-coil region" evidence="1">
    <location>
        <begin position="194"/>
        <end position="320"/>
    </location>
</feature>
<name>A0A067NXR7_PLEO1</name>
<dbReference type="FunCoup" id="A0A067NXR7">
    <property type="interactions" value="21"/>
</dbReference>
<reference evidence="4" key="1">
    <citation type="journal article" date="2014" name="Proc. Natl. Acad. Sci. U.S.A.">
        <title>Extensive sampling of basidiomycete genomes demonstrates inadequacy of the white-rot/brown-rot paradigm for wood decay fungi.</title>
        <authorList>
            <person name="Riley R."/>
            <person name="Salamov A.A."/>
            <person name="Brown D.W."/>
            <person name="Nagy L.G."/>
            <person name="Floudas D."/>
            <person name="Held B.W."/>
            <person name="Levasseur A."/>
            <person name="Lombard V."/>
            <person name="Morin E."/>
            <person name="Otillar R."/>
            <person name="Lindquist E.A."/>
            <person name="Sun H."/>
            <person name="LaButti K.M."/>
            <person name="Schmutz J."/>
            <person name="Jabbour D."/>
            <person name="Luo H."/>
            <person name="Baker S.E."/>
            <person name="Pisabarro A.G."/>
            <person name="Walton J.D."/>
            <person name="Blanchette R.A."/>
            <person name="Henrissat B."/>
            <person name="Martin F."/>
            <person name="Cullen D."/>
            <person name="Hibbett D.S."/>
            <person name="Grigoriev I.V."/>
        </authorList>
    </citation>
    <scope>NUCLEOTIDE SEQUENCE [LARGE SCALE GENOMIC DNA]</scope>
    <source>
        <strain evidence="4">PC15</strain>
    </source>
</reference>
<keyword evidence="1" id="KW-0175">Coiled coil</keyword>
<sequence>MAPKMKATSSANGSAKGRATSITPIPSTNGTTTPVDKKDTSEALAALLGGGGKPDKKLYDAEQDRIKAEIDAVNVTLSALRDKISLSSKGAGNDRRSALIAELDSIRSQQAGSKASRSEILAQNKALNEQIQKKLKDLNASRSKVPFKTVAEVDAHIKQLEKQVDSGTLRLVDEKRALSDISQCKRQRKTVEAFAAEEEVINELRQKYEESKKELNDPTAKALSDKYESIQAELDELKKEANEAYQNRSKLFAEREVIQAQLDVLHTERRELTRQFKEANDRHWNKIHEDRARRAERAKAQRAAEEAEKKKEIADRLLEEAQIPAFQVQIEDCQTLIDSFSGKNTDNATLKSVPSEKAEVVGVPKLDIRKVEAPSEGLVARKKKGDDEESYFVGKGKSKGGKKGKTNGSSEPATPTSNSLNVPLATLSALLALSIPPPTSSSDVPRVIEDLKTKKAWFEANQKRVTAENIAKAEAEIQRLTNGSSKSARIDEPSSPAQDTIPPNGTGEAPPEPTPTPAVGDAETTAVSSEEVVDKLEIVQEQEAS</sequence>
<evidence type="ECO:0000313" key="3">
    <source>
        <dbReference type="EMBL" id="KDQ28947.1"/>
    </source>
</evidence>
<feature type="compositionally biased region" description="Polar residues" evidence="2">
    <location>
        <begin position="411"/>
        <end position="420"/>
    </location>
</feature>
<evidence type="ECO:0000256" key="1">
    <source>
        <dbReference type="SAM" id="Coils"/>
    </source>
</evidence>
<dbReference type="InterPro" id="IPR039604">
    <property type="entry name" value="Bfr1"/>
</dbReference>
<evidence type="ECO:0000313" key="4">
    <source>
        <dbReference type="Proteomes" id="UP000027073"/>
    </source>
</evidence>
<gene>
    <name evidence="3" type="ORF">PLEOSDRAFT_1063672</name>
</gene>
<feature type="coiled-coil region" evidence="1">
    <location>
        <begin position="117"/>
        <end position="144"/>
    </location>
</feature>
<feature type="region of interest" description="Disordered" evidence="2">
    <location>
        <begin position="377"/>
        <end position="420"/>
    </location>
</feature>
<dbReference type="PANTHER" id="PTHR31027:SF2">
    <property type="entry name" value="LEBERCILIN DOMAIN-CONTAINING PROTEIN"/>
    <property type="match status" value="1"/>
</dbReference>
<dbReference type="Proteomes" id="UP000027073">
    <property type="component" value="Unassembled WGS sequence"/>
</dbReference>
<dbReference type="GO" id="GO:0008298">
    <property type="term" value="P:intracellular mRNA localization"/>
    <property type="evidence" value="ECO:0007669"/>
    <property type="project" value="TreeGrafter"/>
</dbReference>